<evidence type="ECO:0000313" key="2">
    <source>
        <dbReference type="Proteomes" id="UP001163324"/>
    </source>
</evidence>
<accession>A0ACC0VC64</accession>
<reference evidence="1" key="1">
    <citation type="submission" date="2022-10" db="EMBL/GenBank/DDBJ databases">
        <title>Complete Genome of Trichothecium roseum strain YXFP-22015, a Plant Pathogen Isolated from Citrus.</title>
        <authorList>
            <person name="Wang Y."/>
            <person name="Zhu L."/>
        </authorList>
    </citation>
    <scope>NUCLEOTIDE SEQUENCE</scope>
    <source>
        <strain evidence="1">YXFP-22015</strain>
    </source>
</reference>
<name>A0ACC0VC64_9HYPO</name>
<comment type="caution">
    <text evidence="1">The sequence shown here is derived from an EMBL/GenBank/DDBJ whole genome shotgun (WGS) entry which is preliminary data.</text>
</comment>
<dbReference type="EMBL" id="CM047941">
    <property type="protein sequence ID" value="KAI9903053.1"/>
    <property type="molecule type" value="Genomic_DNA"/>
</dbReference>
<organism evidence="1 2">
    <name type="scientific">Trichothecium roseum</name>
    <dbReference type="NCBI Taxonomy" id="47278"/>
    <lineage>
        <taxon>Eukaryota</taxon>
        <taxon>Fungi</taxon>
        <taxon>Dikarya</taxon>
        <taxon>Ascomycota</taxon>
        <taxon>Pezizomycotina</taxon>
        <taxon>Sordariomycetes</taxon>
        <taxon>Hypocreomycetidae</taxon>
        <taxon>Hypocreales</taxon>
        <taxon>Hypocreales incertae sedis</taxon>
        <taxon>Trichothecium</taxon>
    </lineage>
</organism>
<keyword evidence="2" id="KW-1185">Reference proteome</keyword>
<dbReference type="Proteomes" id="UP001163324">
    <property type="component" value="Chromosome 2"/>
</dbReference>
<protein>
    <submittedName>
        <fullName evidence="1">Uncharacterized protein</fullName>
    </submittedName>
</protein>
<proteinExistence type="predicted"/>
<evidence type="ECO:0000313" key="1">
    <source>
        <dbReference type="EMBL" id="KAI9903053.1"/>
    </source>
</evidence>
<sequence length="1917" mass="210629">MESDLDAPDLRGRASNNHQNHEYDFHHDQAQSPQYSQPQYHSAFDAPSQQLDPSLTFSRSALNQEAAVSNLQQHVLTSVNPDDFYKSFHDPRFDHPDPESLPMASTSSATRPNTRSNGDGSTPKQPNTVPTNRSLPRPTKIRSASNPAEGTQPSLPTRQVAKGKTSVKDLRRRFDQNTAQSAIPRAPAQPGTATRGKRDGASRSASSTRGAPSSYTSLRTGGAQDMTNDSRNVSTSSRSGRSKFVAEDQVSSNSQSFASRVAKPRAPAGASSNTSRAIPPHIAPESPRNLSAPLAPTADLPPQGLLFGEILPDQWNNAAALGFGIEDIRAGTVPEADAQEPWTHQRSLSDPDAELSSPSDWYRDTDARADEAPASESTRGRSHGRSFSDAPSQKAEKPVSRKPATRKPKQAPPSPTPPSSSKLPLSVRKLNSPTGTSSTPSTRSNSPAAVKSKQPNGTVPRAKTPASGRKTPTRGGRKAAPPGLLTPDSSNRLQAYIAAPPPKLSPPLRSSRPRQPVSASSTASSRMKAVDRSKPNNSAGNSTSRTNEQTSRRRKISIGPIDFEQRREHIRLAYTKSVRESQALEARQRAAEKRKADLEAAARSKAAAEAASDEGSRVQESQQAPDQADINTRVSEDACPPNQSVEMPIIIDTISPTTASSRHEDNDTIVNNTTPALTITTDVETEKPTATEANNDEHDSPTLGLPGSFPSPSPPVGYEEPPPPLSAISMTSGITEFDNESQINSPIPAEPTVDIPIAIVKPPSPQSALVTTPRAEYHYPFEDESMSSPDAQGTRGLASNEAETLEPYNFHEPGIPMAHEDSCEEDDSALADNVFGATVTILPPQNSGEMESGHRSTVPFPRIDMSDDLSDCHSVYEPEPETRHHLHYAHQENADTDSCTEDSGEHEKSEDCQSESRCGDQESSYRASSCASSEAGDDDEPQYLEPAGVTSNHLMVPSIKANRTSQQSAWTDFSVDSGHSDVTRTPDLYGEEETESFGHVTIFESRVISRDSDPAPPEINDTASSVRSSCDSARPRYFDQHRLPDGEAGDGFDIPYLSRRGHSSSSCVPSPLHEPPTVPIGDSASIHAESRRGSSAYYAQSQRESAFINSDRASEDFMSQLETPQTVDSSSYSTRDQYFGAPSLAESEIKAVAQDGQELDDKERHRLVQRRNVIKELVDTEAVFVRDMNVVEEIYKGTAEACPRLDPQTVKLIFRNTDEIINFHTFFLGQLKDAVSAIYTPKVGRSTSSREDVNNFEPGQSSPAEISDAKDRTTSLGPIFKSNMEKMKGAHEAFLRSSDQAAKRLIRIQQDPTVKVWLNECNEVAKDLTAAWDLDSLLIKPMQRITKYPNLIITLLQHTPQDHPDREELMSAKETLETAIIDINKTKKNFELVGQIVGRKRKESDVKAGFARAFGKRVDKLQASGARPPEDPEYAKLNEKFGDDYLRLQVVLRDVEFYTRQVSTYVREFLQYLSSVELIMRLQPGSFPELESKWVQFNISVRDLEKVALEEHLAQVRKQVIEPFELVIKAYGNPSLAMKKRQKRRLDFERLEQLKRGGKNGDAKLLELVEQYEALNDTLVKELPKLSALTEKVGNICLGNFVNIQASWYSIWCDKMRAVLGDCPEIPDLEEVVSTFERDFPFAQEQVASIGILNPDSRPSQSTTFTADDVSIRSRPRPSDVDIARSRALSSEDAPTIPTPDFAKHITGLSMPTSPSAARNVPSPHQYYYRDWYAGVGTGPGSVASTPQLTHEVSNSSRSFVGTGATSTRPSTGKSFESTSMPRHSSDHAVPQFKRESNTTFNSSHVQESRRFSGLFHSALPMPDGPEESRRSSRASSRERQTTNDGYNILWLAASLFEFNIATTKHEAGYPYLVYQAGEIFDVIAEKGELWLAKNQDDPKEQVGWIWSKHFAKLADS</sequence>
<gene>
    <name evidence="1" type="ORF">N3K66_002405</name>
</gene>